<dbReference type="Gene3D" id="3.90.220.20">
    <property type="entry name" value="DNA methylase specificity domains"/>
    <property type="match status" value="2"/>
</dbReference>
<accession>A0A7W9C9E5</accession>
<dbReference type="GO" id="GO:0003677">
    <property type="term" value="F:DNA binding"/>
    <property type="evidence" value="ECO:0007669"/>
    <property type="project" value="UniProtKB-KW"/>
</dbReference>
<evidence type="ECO:0000256" key="1">
    <source>
        <dbReference type="ARBA" id="ARBA00022747"/>
    </source>
</evidence>
<gene>
    <name evidence="3" type="ORF">GGQ93_003232</name>
</gene>
<keyword evidence="2" id="KW-0238">DNA-binding</keyword>
<dbReference type="PANTHER" id="PTHR30408">
    <property type="entry name" value="TYPE-1 RESTRICTION ENZYME ECOKI SPECIFICITY PROTEIN"/>
    <property type="match status" value="1"/>
</dbReference>
<dbReference type="SUPFAM" id="SSF116734">
    <property type="entry name" value="DNA methylase specificity domain"/>
    <property type="match status" value="2"/>
</dbReference>
<dbReference type="PANTHER" id="PTHR30408:SF12">
    <property type="entry name" value="TYPE I RESTRICTION ENZYME MJAVIII SPECIFICITY SUBUNIT"/>
    <property type="match status" value="1"/>
</dbReference>
<dbReference type="InterPro" id="IPR044946">
    <property type="entry name" value="Restrct_endonuc_typeI_TRD_sf"/>
</dbReference>
<organism evidence="3 4">
    <name type="scientific">Brevundimonas aurantiaca</name>
    <dbReference type="NCBI Taxonomy" id="74316"/>
    <lineage>
        <taxon>Bacteria</taxon>
        <taxon>Pseudomonadati</taxon>
        <taxon>Pseudomonadota</taxon>
        <taxon>Alphaproteobacteria</taxon>
        <taxon>Caulobacterales</taxon>
        <taxon>Caulobacteraceae</taxon>
        <taxon>Brevundimonas</taxon>
    </lineage>
</organism>
<evidence type="ECO:0000313" key="3">
    <source>
        <dbReference type="EMBL" id="MBB5741489.1"/>
    </source>
</evidence>
<dbReference type="EMBL" id="JACHOQ010000018">
    <property type="protein sequence ID" value="MBB5741489.1"/>
    <property type="molecule type" value="Genomic_DNA"/>
</dbReference>
<dbReference type="RefSeq" id="WP_183218374.1">
    <property type="nucleotide sequence ID" value="NZ_CAJFZW010000028.1"/>
</dbReference>
<evidence type="ECO:0008006" key="5">
    <source>
        <dbReference type="Google" id="ProtNLM"/>
    </source>
</evidence>
<sequence>MREASITLSEVSGTLRFDSKYFISRINPVLQEIYGGRFTLRTVADFLPEGKIWSGNIFSRVYAEDPTLGKPLLVPYDLFRYVPWSDKVLSESQNAQYNKLAIKRGTAYLVCSGRNLGPISVADKFCENFCMSHDMVRIDAGGLTNAFFYVVAFLSSKHGQAAVRTDMNGSVIDHTNEKQVAAIRIPILAQETMDAAAKLYRIGFRKREKARQLLAKTRAAYDSQFSLSRDAHFRAKRFARRFAINRSSLVDRIDVEPLAPQYQSLKANIVAGGGRRLDSLAEVAKPAGRYKTNYVTDAAFGVPMMNGRQIAQYQTIAMKLMNISSFKTANSFLLERGMTLLTADGRAEENLADCVMVADDRNGWAASGHVHRVKPRPGVHPGLVYLACASTPVQAQLKALATGSVVDALSEADVSSVIVPYADTPEAMALGDAAVRAWDLFAAATAAEDMGKALLEGAFSRDPVNLV</sequence>
<keyword evidence="4" id="KW-1185">Reference proteome</keyword>
<evidence type="ECO:0000256" key="2">
    <source>
        <dbReference type="ARBA" id="ARBA00023125"/>
    </source>
</evidence>
<reference evidence="3 4" key="1">
    <citation type="submission" date="2020-08" db="EMBL/GenBank/DDBJ databases">
        <title>Genomic Encyclopedia of Type Strains, Phase IV (KMG-IV): sequencing the most valuable type-strain genomes for metagenomic binning, comparative biology and taxonomic classification.</title>
        <authorList>
            <person name="Goeker M."/>
        </authorList>
    </citation>
    <scope>NUCLEOTIDE SEQUENCE [LARGE SCALE GENOMIC DNA]</scope>
    <source>
        <strain evidence="3 4">DSM 4731</strain>
    </source>
</reference>
<evidence type="ECO:0000313" key="4">
    <source>
        <dbReference type="Proteomes" id="UP000527324"/>
    </source>
</evidence>
<dbReference type="GO" id="GO:0009307">
    <property type="term" value="P:DNA restriction-modification system"/>
    <property type="evidence" value="ECO:0007669"/>
    <property type="project" value="UniProtKB-KW"/>
</dbReference>
<proteinExistence type="predicted"/>
<comment type="caution">
    <text evidence="3">The sequence shown here is derived from an EMBL/GenBank/DDBJ whole genome shotgun (WGS) entry which is preliminary data.</text>
</comment>
<dbReference type="Proteomes" id="UP000527324">
    <property type="component" value="Unassembled WGS sequence"/>
</dbReference>
<dbReference type="AlphaFoldDB" id="A0A7W9C9E5"/>
<protein>
    <recommendedName>
        <fullName evidence="5">Type I restriction modification DNA specificity domain-containing protein</fullName>
    </recommendedName>
</protein>
<name>A0A7W9C9E5_9CAUL</name>
<dbReference type="InterPro" id="IPR052021">
    <property type="entry name" value="Type-I_RS_S_subunit"/>
</dbReference>
<keyword evidence="1" id="KW-0680">Restriction system</keyword>